<dbReference type="EMBL" id="NBSK02000004">
    <property type="protein sequence ID" value="KAJ0214772.1"/>
    <property type="molecule type" value="Genomic_DNA"/>
</dbReference>
<dbReference type="InterPro" id="IPR053134">
    <property type="entry name" value="RNA-dir_DNA_polymerase"/>
</dbReference>
<accession>A0A9R1XPE3</accession>
<evidence type="ECO:0000313" key="4">
    <source>
        <dbReference type="Proteomes" id="UP000235145"/>
    </source>
</evidence>
<dbReference type="AlphaFoldDB" id="A0A9R1XPE3"/>
<dbReference type="Proteomes" id="UP000235145">
    <property type="component" value="Unassembled WGS sequence"/>
</dbReference>
<evidence type="ECO:0000259" key="2">
    <source>
        <dbReference type="Pfam" id="PF00078"/>
    </source>
</evidence>
<proteinExistence type="predicted"/>
<feature type="region of interest" description="Disordered" evidence="1">
    <location>
        <begin position="202"/>
        <end position="229"/>
    </location>
</feature>
<protein>
    <recommendedName>
        <fullName evidence="2">Reverse transcriptase domain-containing protein</fullName>
    </recommendedName>
</protein>
<dbReference type="CDD" id="cd01647">
    <property type="entry name" value="RT_LTR"/>
    <property type="match status" value="1"/>
</dbReference>
<gene>
    <name evidence="3" type="ORF">LSAT_V11C400169260</name>
</gene>
<dbReference type="PANTHER" id="PTHR24559:SF444">
    <property type="entry name" value="REVERSE TRANSCRIPTASE DOMAIN-CONTAINING PROTEIN"/>
    <property type="match status" value="1"/>
</dbReference>
<feature type="region of interest" description="Disordered" evidence="1">
    <location>
        <begin position="60"/>
        <end position="92"/>
    </location>
</feature>
<dbReference type="SUPFAM" id="SSF56672">
    <property type="entry name" value="DNA/RNA polymerases"/>
    <property type="match status" value="1"/>
</dbReference>
<feature type="compositionally biased region" description="Basic and acidic residues" evidence="1">
    <location>
        <begin position="1"/>
        <end position="16"/>
    </location>
</feature>
<feature type="domain" description="Reverse transcriptase" evidence="2">
    <location>
        <begin position="463"/>
        <end position="586"/>
    </location>
</feature>
<name>A0A9R1XPE3_LACSA</name>
<dbReference type="Gene3D" id="3.30.70.270">
    <property type="match status" value="1"/>
</dbReference>
<feature type="region of interest" description="Disordered" evidence="1">
    <location>
        <begin position="1"/>
        <end position="42"/>
    </location>
</feature>
<sequence>MVNTRNRGESHSRPERSQGSVRPGGQEKPPEQPPDFRTIIADEVAKAMRDVLPTLLAAREVENQRRGKDKEPEIGNKEGKGNNEVERPRGESSKKLGCTFKEFWDMMSSTLGEELISMLTWDRFKNIVLKPQSDNWSKNFHNSLTEFNDKARFVKHMVDTEERKIDKYRWGLRTQIREYIRESKYTTFRQVVDAAKDHELEIKRQDQERERNDERDNRGEKRRWEGKSEGSAKGRRACKKLYISDTRRNEGKWCDKCCKPHLGHTTRNRLSNKPLCFNYGEGGHFYANCLRTKTTVLGEIRRDDRGKMKEVKKEERKDVVTRGRAFQMTVEESQDKPDIPPVPLNEKIIVEMIDGIRFLVKDQYLDCQFEIDGKIYPIDLKPIITREFEVVYSDVFPNEFPELPPDREVEFTIDLAPGSNPIARMPYQLAPSKMEELRNQLQVTDRGFIRPSLSPWGAPILFVKKKDGTMCMCIDYRELNKITTKNRYPFPRIDDLFDQIQGASYFSKIGLRSGYHQLKVKESDIPKSAFRTRYDHYEFLVMSFGLTNAPATFMDLMNWICRPFLDKFVIAFINDILIYSRSCDEH</sequence>
<organism evidence="3 4">
    <name type="scientific">Lactuca sativa</name>
    <name type="common">Garden lettuce</name>
    <dbReference type="NCBI Taxonomy" id="4236"/>
    <lineage>
        <taxon>Eukaryota</taxon>
        <taxon>Viridiplantae</taxon>
        <taxon>Streptophyta</taxon>
        <taxon>Embryophyta</taxon>
        <taxon>Tracheophyta</taxon>
        <taxon>Spermatophyta</taxon>
        <taxon>Magnoliopsida</taxon>
        <taxon>eudicotyledons</taxon>
        <taxon>Gunneridae</taxon>
        <taxon>Pentapetalae</taxon>
        <taxon>asterids</taxon>
        <taxon>campanulids</taxon>
        <taxon>Asterales</taxon>
        <taxon>Asteraceae</taxon>
        <taxon>Cichorioideae</taxon>
        <taxon>Cichorieae</taxon>
        <taxon>Lactucinae</taxon>
        <taxon>Lactuca</taxon>
    </lineage>
</organism>
<evidence type="ECO:0000313" key="3">
    <source>
        <dbReference type="EMBL" id="KAJ0214772.1"/>
    </source>
</evidence>
<evidence type="ECO:0000256" key="1">
    <source>
        <dbReference type="SAM" id="MobiDB-lite"/>
    </source>
</evidence>
<keyword evidence="4" id="KW-1185">Reference proteome</keyword>
<dbReference type="Gene3D" id="3.10.10.10">
    <property type="entry name" value="HIV Type 1 Reverse Transcriptase, subunit A, domain 1"/>
    <property type="match status" value="1"/>
</dbReference>
<dbReference type="InterPro" id="IPR000477">
    <property type="entry name" value="RT_dom"/>
</dbReference>
<reference evidence="3 4" key="1">
    <citation type="journal article" date="2017" name="Nat. Commun.">
        <title>Genome assembly with in vitro proximity ligation data and whole-genome triplication in lettuce.</title>
        <authorList>
            <person name="Reyes-Chin-Wo S."/>
            <person name="Wang Z."/>
            <person name="Yang X."/>
            <person name="Kozik A."/>
            <person name="Arikit S."/>
            <person name="Song C."/>
            <person name="Xia L."/>
            <person name="Froenicke L."/>
            <person name="Lavelle D.O."/>
            <person name="Truco M.J."/>
            <person name="Xia R."/>
            <person name="Zhu S."/>
            <person name="Xu C."/>
            <person name="Xu H."/>
            <person name="Xu X."/>
            <person name="Cox K."/>
            <person name="Korf I."/>
            <person name="Meyers B.C."/>
            <person name="Michelmore R.W."/>
        </authorList>
    </citation>
    <scope>NUCLEOTIDE SEQUENCE [LARGE SCALE GENOMIC DNA]</scope>
    <source>
        <strain evidence="4">cv. Salinas</strain>
        <tissue evidence="3">Seedlings</tissue>
    </source>
</reference>
<dbReference type="InterPro" id="IPR043502">
    <property type="entry name" value="DNA/RNA_pol_sf"/>
</dbReference>
<dbReference type="InterPro" id="IPR043128">
    <property type="entry name" value="Rev_trsase/Diguanyl_cyclase"/>
</dbReference>
<comment type="caution">
    <text evidence="3">The sequence shown here is derived from an EMBL/GenBank/DDBJ whole genome shotgun (WGS) entry which is preliminary data.</text>
</comment>
<dbReference type="PANTHER" id="PTHR24559">
    <property type="entry name" value="TRANSPOSON TY3-I GAG-POL POLYPROTEIN"/>
    <property type="match status" value="1"/>
</dbReference>
<dbReference type="Pfam" id="PF00078">
    <property type="entry name" value="RVT_1"/>
    <property type="match status" value="1"/>
</dbReference>